<reference evidence="1 2" key="1">
    <citation type="submission" date="2019-05" db="EMBL/GenBank/DDBJ databases">
        <title>Verrucobacter flavum gen. nov., sp. nov. a new member of the family Verrucomicrobiaceae.</title>
        <authorList>
            <person name="Szuroczki S."/>
            <person name="Abbaszade G."/>
            <person name="Szabo A."/>
            <person name="Felfoldi T."/>
            <person name="Schumann P."/>
            <person name="Boka K."/>
            <person name="Keki Z."/>
            <person name="Toumi M."/>
            <person name="Toth E."/>
        </authorList>
    </citation>
    <scope>NUCLEOTIDE SEQUENCE [LARGE SCALE GENOMIC DNA]</scope>
    <source>
        <strain evidence="1 2">MG-N-17</strain>
    </source>
</reference>
<name>A0A5R8KE75_9BACT</name>
<keyword evidence="2" id="KW-1185">Reference proteome</keyword>
<dbReference type="OrthoDB" id="20998at2"/>
<gene>
    <name evidence="1" type="ORF">FEM03_12615</name>
</gene>
<accession>A0A5R8KE75</accession>
<protein>
    <submittedName>
        <fullName evidence="1">Uncharacterized protein</fullName>
    </submittedName>
</protein>
<dbReference type="EMBL" id="VAUV01000008">
    <property type="protein sequence ID" value="TLD70624.1"/>
    <property type="molecule type" value="Genomic_DNA"/>
</dbReference>
<organism evidence="1 2">
    <name type="scientific">Phragmitibacter flavus</name>
    <dbReference type="NCBI Taxonomy" id="2576071"/>
    <lineage>
        <taxon>Bacteria</taxon>
        <taxon>Pseudomonadati</taxon>
        <taxon>Verrucomicrobiota</taxon>
        <taxon>Verrucomicrobiia</taxon>
        <taxon>Verrucomicrobiales</taxon>
        <taxon>Verrucomicrobiaceae</taxon>
        <taxon>Phragmitibacter</taxon>
    </lineage>
</organism>
<proteinExistence type="predicted"/>
<dbReference type="Proteomes" id="UP000306196">
    <property type="component" value="Unassembled WGS sequence"/>
</dbReference>
<evidence type="ECO:0000313" key="2">
    <source>
        <dbReference type="Proteomes" id="UP000306196"/>
    </source>
</evidence>
<evidence type="ECO:0000313" key="1">
    <source>
        <dbReference type="EMBL" id="TLD70624.1"/>
    </source>
</evidence>
<comment type="caution">
    <text evidence="1">The sequence shown here is derived from an EMBL/GenBank/DDBJ whole genome shotgun (WGS) entry which is preliminary data.</text>
</comment>
<dbReference type="AlphaFoldDB" id="A0A5R8KE75"/>
<sequence>MVAVLAPAFLMAQPALSGGDLDRVGKRIWQNECAGTVEGLTSWNTGENFASLGIGHFIWYPEGVEGPFEESFPKLVQWLGSRGVRLPNWLAGMRDCPWPTRAAFLKDSQGPWQRDLRTLLAATVREQTLFIMHRLQQAEPKFRQAAGRQGEKVARNMALLRMSAAGNFAMIDYVNFKGEGLNPKERYRGEGWGLLQVLTAMETPDAARAPAAFAAASERMLARRVANSPPERGEKRWMAGWANRCRAYGKPF</sequence>